<dbReference type="InterPro" id="IPR012913">
    <property type="entry name" value="OS9-like_dom"/>
</dbReference>
<evidence type="ECO:0000256" key="5">
    <source>
        <dbReference type="ARBA" id="ARBA00037585"/>
    </source>
</evidence>
<comment type="caution">
    <text evidence="10">The sequence shown here is derived from an EMBL/GenBank/DDBJ whole genome shotgun (WGS) entry which is preliminary data.</text>
</comment>
<dbReference type="GO" id="GO:0005788">
    <property type="term" value="C:endoplasmic reticulum lumen"/>
    <property type="evidence" value="ECO:0007669"/>
    <property type="project" value="TreeGrafter"/>
</dbReference>
<feature type="region of interest" description="Disordered" evidence="8">
    <location>
        <begin position="119"/>
        <end position="161"/>
    </location>
</feature>
<evidence type="ECO:0000256" key="8">
    <source>
        <dbReference type="SAM" id="MobiDB-lite"/>
    </source>
</evidence>
<keyword evidence="2" id="KW-0732">Signal</keyword>
<dbReference type="GO" id="GO:0030968">
    <property type="term" value="P:endoplasmic reticulum unfolded protein response"/>
    <property type="evidence" value="ECO:0007669"/>
    <property type="project" value="InterPro"/>
</dbReference>
<dbReference type="PROSITE" id="PS51914">
    <property type="entry name" value="MRH"/>
    <property type="match status" value="2"/>
</dbReference>
<evidence type="ECO:0000256" key="2">
    <source>
        <dbReference type="ARBA" id="ARBA00022729"/>
    </source>
</evidence>
<evidence type="ECO:0000259" key="9">
    <source>
        <dbReference type="PROSITE" id="PS51914"/>
    </source>
</evidence>
<comment type="subcellular location">
    <subcellularLocation>
        <location evidence="1">Endoplasmic reticulum</location>
    </subcellularLocation>
</comment>
<feature type="region of interest" description="Disordered" evidence="8">
    <location>
        <begin position="277"/>
        <end position="298"/>
    </location>
</feature>
<dbReference type="InterPro" id="IPR044865">
    <property type="entry name" value="MRH_dom"/>
</dbReference>
<dbReference type="InterPro" id="IPR045149">
    <property type="entry name" value="OS-9-like"/>
</dbReference>
<evidence type="ECO:0000256" key="6">
    <source>
        <dbReference type="ARBA" id="ARBA00041108"/>
    </source>
</evidence>
<dbReference type="Proteomes" id="UP000762676">
    <property type="component" value="Unassembled WGS sequence"/>
</dbReference>
<dbReference type="EMBL" id="BMAT01009022">
    <property type="protein sequence ID" value="GFR96889.1"/>
    <property type="molecule type" value="Genomic_DNA"/>
</dbReference>
<evidence type="ECO:0000256" key="7">
    <source>
        <dbReference type="ARBA" id="ARBA00041661"/>
    </source>
</evidence>
<proteinExistence type="predicted"/>
<dbReference type="PANTHER" id="PTHR15414:SF0">
    <property type="entry name" value="ENDOPLASMIC RETICULUM LECTIN 1"/>
    <property type="match status" value="1"/>
</dbReference>
<feature type="domain" description="MRH" evidence="9">
    <location>
        <begin position="337"/>
        <end position="460"/>
    </location>
</feature>
<evidence type="ECO:0000313" key="10">
    <source>
        <dbReference type="EMBL" id="GFR96889.1"/>
    </source>
</evidence>
<gene>
    <name evidence="10" type="ORF">ElyMa_004462900</name>
</gene>
<name>A0AAV4HGN4_9GAST</name>
<keyword evidence="4" id="KW-1015">Disulfide bond</keyword>
<dbReference type="SUPFAM" id="SSF50911">
    <property type="entry name" value="Mannose 6-phosphate receptor domain"/>
    <property type="match status" value="2"/>
</dbReference>
<feature type="domain" description="MRH" evidence="9">
    <location>
        <begin position="73"/>
        <end position="235"/>
    </location>
</feature>
<dbReference type="GO" id="GO:0030970">
    <property type="term" value="P:retrograde protein transport, ER to cytosol"/>
    <property type="evidence" value="ECO:0007669"/>
    <property type="project" value="TreeGrafter"/>
</dbReference>
<keyword evidence="3" id="KW-0256">Endoplasmic reticulum</keyword>
<evidence type="ECO:0000256" key="4">
    <source>
        <dbReference type="ARBA" id="ARBA00023157"/>
    </source>
</evidence>
<reference evidence="10 11" key="1">
    <citation type="journal article" date="2021" name="Elife">
        <title>Chloroplast acquisition without the gene transfer in kleptoplastic sea slugs, Plakobranchus ocellatus.</title>
        <authorList>
            <person name="Maeda T."/>
            <person name="Takahashi S."/>
            <person name="Yoshida T."/>
            <person name="Shimamura S."/>
            <person name="Takaki Y."/>
            <person name="Nagai Y."/>
            <person name="Toyoda A."/>
            <person name="Suzuki Y."/>
            <person name="Arimoto A."/>
            <person name="Ishii H."/>
            <person name="Satoh N."/>
            <person name="Nishiyama T."/>
            <person name="Hasebe M."/>
            <person name="Maruyama T."/>
            <person name="Minagawa J."/>
            <person name="Obokata J."/>
            <person name="Shigenobu S."/>
        </authorList>
    </citation>
    <scope>NUCLEOTIDE SEQUENCE [LARGE SCALE GENOMIC DNA]</scope>
</reference>
<protein>
    <recommendedName>
        <fullName evidence="6">Endoplasmic reticulum lectin 1</fullName>
    </recommendedName>
    <alternativeName>
        <fullName evidence="7">ER lectin</fullName>
    </alternativeName>
</protein>
<feature type="compositionally biased region" description="Basic and acidic residues" evidence="8">
    <location>
        <begin position="120"/>
        <end position="136"/>
    </location>
</feature>
<dbReference type="Gene3D" id="2.70.130.10">
    <property type="entry name" value="Mannose-6-phosphate receptor binding domain"/>
    <property type="match status" value="2"/>
</dbReference>
<dbReference type="AlphaFoldDB" id="A0AAV4HGN4"/>
<dbReference type="Pfam" id="PF07915">
    <property type="entry name" value="PRKCSH"/>
    <property type="match status" value="2"/>
</dbReference>
<dbReference type="InterPro" id="IPR009011">
    <property type="entry name" value="Man6P_isomerase_rcpt-bd_dom_sf"/>
</dbReference>
<comment type="function">
    <text evidence="5">Probable lectin that binds selectively to improperly folded lumenal proteins. May function in endoplasmic reticulum quality control and endoplasmic reticulum-associated degradation (ERAD) of both non-glycosylated proteins and glycoproteins.</text>
</comment>
<evidence type="ECO:0000313" key="11">
    <source>
        <dbReference type="Proteomes" id="UP000762676"/>
    </source>
</evidence>
<accession>A0AAV4HGN4</accession>
<dbReference type="FunFam" id="2.70.130.10:FF:000001">
    <property type="entry name" value="Endoplasmic reticulum lectin 1"/>
    <property type="match status" value="1"/>
</dbReference>
<evidence type="ECO:0000256" key="1">
    <source>
        <dbReference type="ARBA" id="ARBA00004240"/>
    </source>
</evidence>
<organism evidence="10 11">
    <name type="scientific">Elysia marginata</name>
    <dbReference type="NCBI Taxonomy" id="1093978"/>
    <lineage>
        <taxon>Eukaryota</taxon>
        <taxon>Metazoa</taxon>
        <taxon>Spiralia</taxon>
        <taxon>Lophotrochozoa</taxon>
        <taxon>Mollusca</taxon>
        <taxon>Gastropoda</taxon>
        <taxon>Heterobranchia</taxon>
        <taxon>Euthyneura</taxon>
        <taxon>Panpulmonata</taxon>
        <taxon>Sacoglossa</taxon>
        <taxon>Placobranchoidea</taxon>
        <taxon>Plakobranchidae</taxon>
        <taxon>Elysia</taxon>
    </lineage>
</organism>
<dbReference type="PANTHER" id="PTHR15414">
    <property type="entry name" value="OS-9-RELATED"/>
    <property type="match status" value="1"/>
</dbReference>
<sequence>MDSSLFSVSWLGPLDLNQEEIADLGDRHMVVTTNKKETYRCILPETDSKKTNDETSYDGPDVDEIMKPLFNQPHCSYRIESYWTYELCHGKSLKQYHETREQGAKPKLQEYLLGLGNSRTEAKEKTSTTLKVRPEATDVSEEANSEKIEQQPPENQVSQDNQDAVLPVREIEGVQLPYFEVVMDGGTRCDLTGKPRKSRVLYICQPEGRGEIYEFKESSTCEYEVLVLSSLLCKHPKYRPKTQPVSEIRCHAMVGSPLRPSELSRVEYEVRHLQSAPQYYKTTPDTQQETEEPRQQKFIKKTKADEDAAAARIHVEQPSDLSSLTDKQTVRNILSGSQCLRGGTGWWKHEVCIGKFAKQFHKDTKVDATIYLGYWNKEKHLQWLQDNPSKRPRAPRDRKSVSLFYSDGDLCDLTGKPRTCEVRLKCLQNIKSTHAVVLSLSEPATCQYVLTVESALFCSVLQHADENGMFNLEV</sequence>
<feature type="compositionally biased region" description="Polar residues" evidence="8">
    <location>
        <begin position="152"/>
        <end position="161"/>
    </location>
</feature>
<keyword evidence="11" id="KW-1185">Reference proteome</keyword>
<evidence type="ECO:0000256" key="3">
    <source>
        <dbReference type="ARBA" id="ARBA00022824"/>
    </source>
</evidence>